<proteinExistence type="predicted"/>
<gene>
    <name evidence="1" type="ORF">LCGC14_0583150</name>
</gene>
<sequence>MAKTLDQVVDEMVVDRIEKIERFRSRVRMIVEGWPDETEGDEDS</sequence>
<protein>
    <submittedName>
        <fullName evidence="1">Uncharacterized protein</fullName>
    </submittedName>
</protein>
<organism evidence="1">
    <name type="scientific">marine sediment metagenome</name>
    <dbReference type="NCBI Taxonomy" id="412755"/>
    <lineage>
        <taxon>unclassified sequences</taxon>
        <taxon>metagenomes</taxon>
        <taxon>ecological metagenomes</taxon>
    </lineage>
</organism>
<comment type="caution">
    <text evidence="1">The sequence shown here is derived from an EMBL/GenBank/DDBJ whole genome shotgun (WGS) entry which is preliminary data.</text>
</comment>
<evidence type="ECO:0000313" key="1">
    <source>
        <dbReference type="EMBL" id="KKN55325.1"/>
    </source>
</evidence>
<dbReference type="EMBL" id="LAZR01000889">
    <property type="protein sequence ID" value="KKN55325.1"/>
    <property type="molecule type" value="Genomic_DNA"/>
</dbReference>
<name>A0A0F9RFQ1_9ZZZZ</name>
<accession>A0A0F9RFQ1</accession>
<reference evidence="1" key="1">
    <citation type="journal article" date="2015" name="Nature">
        <title>Complex archaea that bridge the gap between prokaryotes and eukaryotes.</title>
        <authorList>
            <person name="Spang A."/>
            <person name="Saw J.H."/>
            <person name="Jorgensen S.L."/>
            <person name="Zaremba-Niedzwiedzka K."/>
            <person name="Martijn J."/>
            <person name="Lind A.E."/>
            <person name="van Eijk R."/>
            <person name="Schleper C."/>
            <person name="Guy L."/>
            <person name="Ettema T.J."/>
        </authorList>
    </citation>
    <scope>NUCLEOTIDE SEQUENCE</scope>
</reference>
<dbReference type="AlphaFoldDB" id="A0A0F9RFQ1"/>